<dbReference type="GO" id="GO:0042393">
    <property type="term" value="F:histone binding"/>
    <property type="evidence" value="ECO:0007669"/>
    <property type="project" value="InterPro"/>
</dbReference>
<dbReference type="EMBL" id="JAELUQ010000009">
    <property type="protein sequence ID" value="KAG7408345.1"/>
    <property type="molecule type" value="Genomic_DNA"/>
</dbReference>
<proteinExistence type="predicted"/>
<dbReference type="GO" id="GO:0005634">
    <property type="term" value="C:nucleus"/>
    <property type="evidence" value="ECO:0007669"/>
    <property type="project" value="InterPro"/>
</dbReference>
<sequence>MSDVTLNEDPSSKDELSKANKRYEEEMARIFAEYGKDFTDKCDEISMETGEIVVDNGHLRGMRDKMPNDDIWVLPDDKEDWGLGSIDWTENVFIPQCEAEPIDDDNDDKERPEENVGTDENGMESAETDHINKTNDMAQVRAVRKTKRRRLPNDILWCKKTQGEGFYSSAKRRRSSRSRVTGSCDIS</sequence>
<evidence type="ECO:0000313" key="3">
    <source>
        <dbReference type="Proteomes" id="UP000694050"/>
    </source>
</evidence>
<feature type="region of interest" description="Disordered" evidence="1">
    <location>
        <begin position="165"/>
        <end position="187"/>
    </location>
</feature>
<feature type="region of interest" description="Disordered" evidence="1">
    <location>
        <begin position="97"/>
        <end position="137"/>
    </location>
</feature>
<gene>
    <name evidence="2" type="ORF">Forpe1208_v012113</name>
</gene>
<dbReference type="InterPro" id="IPR018465">
    <property type="entry name" value="Scm3/HJURP"/>
</dbReference>
<feature type="compositionally biased region" description="Basic and acidic residues" evidence="1">
    <location>
        <begin position="10"/>
        <end position="20"/>
    </location>
</feature>
<dbReference type="Pfam" id="PF10384">
    <property type="entry name" value="Scm3"/>
    <property type="match status" value="1"/>
</dbReference>
<feature type="region of interest" description="Disordered" evidence="1">
    <location>
        <begin position="1"/>
        <end position="20"/>
    </location>
</feature>
<dbReference type="AlphaFoldDB" id="A0A8J5NVQ7"/>
<dbReference type="Proteomes" id="UP000694050">
    <property type="component" value="Unassembled WGS sequence"/>
</dbReference>
<name>A0A8J5NVQ7_FUSOX</name>
<evidence type="ECO:0000256" key="1">
    <source>
        <dbReference type="SAM" id="MobiDB-lite"/>
    </source>
</evidence>
<organism evidence="2 3">
    <name type="scientific">Fusarium oxysporum f. sp. rapae</name>
    <dbReference type="NCBI Taxonomy" id="485398"/>
    <lineage>
        <taxon>Eukaryota</taxon>
        <taxon>Fungi</taxon>
        <taxon>Dikarya</taxon>
        <taxon>Ascomycota</taxon>
        <taxon>Pezizomycotina</taxon>
        <taxon>Sordariomycetes</taxon>
        <taxon>Hypocreomycetidae</taxon>
        <taxon>Hypocreales</taxon>
        <taxon>Nectriaceae</taxon>
        <taxon>Fusarium</taxon>
        <taxon>Fusarium oxysporum species complex</taxon>
    </lineage>
</organism>
<evidence type="ECO:0000313" key="2">
    <source>
        <dbReference type="EMBL" id="KAG7408345.1"/>
    </source>
</evidence>
<reference evidence="2" key="1">
    <citation type="submission" date="2021-04" db="EMBL/GenBank/DDBJ databases">
        <title>First draft genome resource for Brassicaceae pathogens Fusarium oxysporum f. sp. raphani and Fusarium oxysporum f. sp. rapae.</title>
        <authorList>
            <person name="Asai S."/>
        </authorList>
    </citation>
    <scope>NUCLEOTIDE SEQUENCE</scope>
    <source>
        <strain evidence="2">Tf1208</strain>
    </source>
</reference>
<accession>A0A8J5NVQ7</accession>
<comment type="caution">
    <text evidence="2">The sequence shown here is derived from an EMBL/GenBank/DDBJ whole genome shotgun (WGS) entry which is preliminary data.</text>
</comment>
<protein>
    <submittedName>
        <fullName evidence="2">Uncharacterized protein</fullName>
    </submittedName>
</protein>